<dbReference type="InterPro" id="IPR040464">
    <property type="entry name" value="InsP(3)kin_ATP-grasp"/>
</dbReference>
<evidence type="ECO:0000256" key="7">
    <source>
        <dbReference type="ARBA" id="ARBA00022842"/>
    </source>
</evidence>
<dbReference type="GO" id="GO:0005524">
    <property type="term" value="F:ATP binding"/>
    <property type="evidence" value="ECO:0007669"/>
    <property type="project" value="UniProtKB-KW"/>
</dbReference>
<dbReference type="PANTHER" id="PTHR14217">
    <property type="entry name" value="INOSITOL-TETRAKISPHOSPHATE 1-KINASE"/>
    <property type="match status" value="1"/>
</dbReference>
<dbReference type="OrthoDB" id="25308at2759"/>
<evidence type="ECO:0000259" key="10">
    <source>
        <dbReference type="Pfam" id="PF05770"/>
    </source>
</evidence>
<evidence type="ECO:0000256" key="6">
    <source>
        <dbReference type="ARBA" id="ARBA00022840"/>
    </source>
</evidence>
<organism evidence="11 12">
    <name type="scientific">Thelohanellus kitauei</name>
    <name type="common">Myxosporean</name>
    <dbReference type="NCBI Taxonomy" id="669202"/>
    <lineage>
        <taxon>Eukaryota</taxon>
        <taxon>Metazoa</taxon>
        <taxon>Cnidaria</taxon>
        <taxon>Myxozoa</taxon>
        <taxon>Myxosporea</taxon>
        <taxon>Bivalvulida</taxon>
        <taxon>Platysporina</taxon>
        <taxon>Myxobolidae</taxon>
        <taxon>Thelohanellus</taxon>
    </lineage>
</organism>
<dbReference type="AlphaFoldDB" id="A0A0C2ID13"/>
<keyword evidence="3 8" id="KW-0479">Metal-binding</keyword>
<evidence type="ECO:0000313" key="12">
    <source>
        <dbReference type="Proteomes" id="UP000031668"/>
    </source>
</evidence>
<evidence type="ECO:0000256" key="9">
    <source>
        <dbReference type="PIRSR" id="PIRSR038186-2"/>
    </source>
</evidence>
<evidence type="ECO:0000256" key="3">
    <source>
        <dbReference type="ARBA" id="ARBA00022723"/>
    </source>
</evidence>
<keyword evidence="6 8" id="KW-0067">ATP-binding</keyword>
<dbReference type="EMBL" id="JWZT01004760">
    <property type="protein sequence ID" value="KII63233.1"/>
    <property type="molecule type" value="Genomic_DNA"/>
</dbReference>
<dbReference type="InterPro" id="IPR008656">
    <property type="entry name" value="Inositol_tetrakis-P_1-kinase"/>
</dbReference>
<feature type="binding site" evidence="9">
    <location>
        <position position="291"/>
    </location>
    <ligand>
        <name>Mg(2+)</name>
        <dbReference type="ChEBI" id="CHEBI:18420"/>
        <label>2</label>
    </ligand>
</feature>
<dbReference type="GO" id="GO:0052725">
    <property type="term" value="F:inositol-1,3,4-trisphosphate 6-kinase activity"/>
    <property type="evidence" value="ECO:0007669"/>
    <property type="project" value="InterPro"/>
</dbReference>
<dbReference type="PANTHER" id="PTHR14217:SF1">
    <property type="entry name" value="INOSITOL-TETRAKISPHOSPHATE 1-KINASE"/>
    <property type="match status" value="1"/>
</dbReference>
<keyword evidence="4 8" id="KW-0547">Nucleotide-binding</keyword>
<feature type="binding site" evidence="9">
    <location>
        <position position="293"/>
    </location>
    <ligand>
        <name>Mg(2+)</name>
        <dbReference type="ChEBI" id="CHEBI:18420"/>
        <label>2</label>
    </ligand>
</feature>
<comment type="similarity">
    <text evidence="1 8">Belongs to the ITPK1 family.</text>
</comment>
<dbReference type="Proteomes" id="UP000031668">
    <property type="component" value="Unassembled WGS sequence"/>
</dbReference>
<comment type="catalytic activity">
    <reaction evidence="8">
        <text>1D-myo-inositol 3,4,5,6-tetrakisphosphate + ATP = 1D-myo-inositol 1,3,4,5,6-pentakisphosphate + ADP + H(+)</text>
        <dbReference type="Rhea" id="RHEA:12452"/>
        <dbReference type="ChEBI" id="CHEBI:15378"/>
        <dbReference type="ChEBI" id="CHEBI:30616"/>
        <dbReference type="ChEBI" id="CHEBI:57539"/>
        <dbReference type="ChEBI" id="CHEBI:57733"/>
        <dbReference type="ChEBI" id="CHEBI:456216"/>
        <dbReference type="EC" id="2.7.1.134"/>
    </reaction>
</comment>
<dbReference type="GO" id="GO:0032957">
    <property type="term" value="P:inositol trisphosphate metabolic process"/>
    <property type="evidence" value="ECO:0007669"/>
    <property type="project" value="InterPro"/>
</dbReference>
<keyword evidence="5 8" id="KW-0418">Kinase</keyword>
<feature type="domain" description="Inositol 1,3,4-trisphosphate 5/6-kinase ATP-grasp" evidence="10">
    <location>
        <begin position="119"/>
        <end position="312"/>
    </location>
</feature>
<protein>
    <recommendedName>
        <fullName evidence="8">Inositol-tetrakisphosphate 1-kinase</fullName>
        <ecNumber evidence="8">2.7.1.134</ecNumber>
    </recommendedName>
</protein>
<sequence length="316" mass="37122">MRTVNVGYVLPEKKREKLKIEKCQTFQFSKCQFIVKEIDIIQSNGIVEGCDYVFHKINDLLYLENNSQIPLDEKVQIINNFFNKNKCIIIDNQDSINLLQNREQTLIKLAEVLKPPDSNIKTPWFVKCEENSSTEYLLQKIKSSGISFPFIRKPIFAQCSEMRYDMSIYFNEEQIKSISDFKESIFQEFIDHNGILYKIYTIFNTWFVLKTSSFENMKQKGGYSPLHFRSDMLHVSKQTMEILYSSQEPIKNEMYESFGKISALLREKFNCNLIGIDVIIDKNRSTYYIIDVNYFPSYKHIGSFLSNLINELCSLS</sequence>
<keyword evidence="7 8" id="KW-0460">Magnesium</keyword>
<dbReference type="GO" id="GO:0047325">
    <property type="term" value="F:inositol-3,4,5,6-tetrakisphosphate 1-kinase activity"/>
    <property type="evidence" value="ECO:0007669"/>
    <property type="project" value="UniProtKB-EC"/>
</dbReference>
<evidence type="ECO:0000256" key="5">
    <source>
        <dbReference type="ARBA" id="ARBA00022777"/>
    </source>
</evidence>
<feature type="binding site" evidence="9">
    <location>
        <position position="291"/>
    </location>
    <ligand>
        <name>Mg(2+)</name>
        <dbReference type="ChEBI" id="CHEBI:18420"/>
        <label>1</label>
    </ligand>
</feature>
<dbReference type="EC" id="2.7.1.134" evidence="8"/>
<dbReference type="PIRSF" id="PIRSF038186">
    <property type="entry name" value="ITPK"/>
    <property type="match status" value="1"/>
</dbReference>
<comment type="subunit">
    <text evidence="8">Monomer.</text>
</comment>
<evidence type="ECO:0000256" key="1">
    <source>
        <dbReference type="ARBA" id="ARBA00009601"/>
    </source>
</evidence>
<evidence type="ECO:0000313" key="11">
    <source>
        <dbReference type="EMBL" id="KII63233.1"/>
    </source>
</evidence>
<dbReference type="SUPFAM" id="SSF56059">
    <property type="entry name" value="Glutathione synthetase ATP-binding domain-like"/>
    <property type="match status" value="1"/>
</dbReference>
<dbReference type="GO" id="GO:0005737">
    <property type="term" value="C:cytoplasm"/>
    <property type="evidence" value="ECO:0007669"/>
    <property type="project" value="TreeGrafter"/>
</dbReference>
<name>A0A0C2ID13_THEKT</name>
<comment type="cofactor">
    <cofactor evidence="8 9">
        <name>Mg(2+)</name>
        <dbReference type="ChEBI" id="CHEBI:18420"/>
    </cofactor>
    <text evidence="8 9">Binds 2 magnesium ions per subunit.</text>
</comment>
<evidence type="ECO:0000256" key="4">
    <source>
        <dbReference type="ARBA" id="ARBA00022741"/>
    </source>
</evidence>
<evidence type="ECO:0000256" key="2">
    <source>
        <dbReference type="ARBA" id="ARBA00022679"/>
    </source>
</evidence>
<keyword evidence="2 8" id="KW-0808">Transferase</keyword>
<dbReference type="GO" id="GO:0052726">
    <property type="term" value="F:inositol-1,3,4-trisphosphate 5-kinase activity"/>
    <property type="evidence" value="ECO:0007669"/>
    <property type="project" value="InterPro"/>
</dbReference>
<comment type="caution">
    <text evidence="11">The sequence shown here is derived from an EMBL/GenBank/DDBJ whole genome shotgun (WGS) entry which is preliminary data.</text>
</comment>
<evidence type="ECO:0000256" key="8">
    <source>
        <dbReference type="PIRNR" id="PIRNR038186"/>
    </source>
</evidence>
<dbReference type="Gene3D" id="3.30.470.20">
    <property type="entry name" value="ATP-grasp fold, B domain"/>
    <property type="match status" value="1"/>
</dbReference>
<gene>
    <name evidence="11" type="ORF">RF11_07914</name>
</gene>
<keyword evidence="12" id="KW-1185">Reference proteome</keyword>
<dbReference type="GO" id="GO:0000287">
    <property type="term" value="F:magnesium ion binding"/>
    <property type="evidence" value="ECO:0007669"/>
    <property type="project" value="InterPro"/>
</dbReference>
<dbReference type="Pfam" id="PF05770">
    <property type="entry name" value="Ins134_P3_kin"/>
    <property type="match status" value="1"/>
</dbReference>
<proteinExistence type="inferred from homology"/>
<reference evidence="11 12" key="1">
    <citation type="journal article" date="2014" name="Genome Biol. Evol.">
        <title>The genome of the myxosporean Thelohanellus kitauei shows adaptations to nutrient acquisition within its fish host.</title>
        <authorList>
            <person name="Yang Y."/>
            <person name="Xiong J."/>
            <person name="Zhou Z."/>
            <person name="Huo F."/>
            <person name="Miao W."/>
            <person name="Ran C."/>
            <person name="Liu Y."/>
            <person name="Zhang J."/>
            <person name="Feng J."/>
            <person name="Wang M."/>
            <person name="Wang M."/>
            <person name="Wang L."/>
            <person name="Yao B."/>
        </authorList>
    </citation>
    <scope>NUCLEOTIDE SEQUENCE [LARGE SCALE GENOMIC DNA]</scope>
    <source>
        <strain evidence="11">Wuqing</strain>
    </source>
</reference>
<accession>A0A0C2ID13</accession>
<comment type="function">
    <text evidence="8">Kinase that can phosphorylate various inositol polyphosphate such as Ins(3,4,5,6)P4 or Ins(1,3,4)P3.</text>
</comment>
<feature type="binding site" evidence="9">
    <location>
        <position position="277"/>
    </location>
    <ligand>
        <name>Mg(2+)</name>
        <dbReference type="ChEBI" id="CHEBI:18420"/>
        <label>1</label>
    </ligand>
</feature>